<feature type="chain" id="PRO_5013141518" evidence="1">
    <location>
        <begin position="28"/>
        <end position="335"/>
    </location>
</feature>
<organism evidence="2 3">
    <name type="scientific">Clohesyomyces aquaticus</name>
    <dbReference type="NCBI Taxonomy" id="1231657"/>
    <lineage>
        <taxon>Eukaryota</taxon>
        <taxon>Fungi</taxon>
        <taxon>Dikarya</taxon>
        <taxon>Ascomycota</taxon>
        <taxon>Pezizomycotina</taxon>
        <taxon>Dothideomycetes</taxon>
        <taxon>Pleosporomycetidae</taxon>
        <taxon>Pleosporales</taxon>
        <taxon>Lindgomycetaceae</taxon>
        <taxon>Clohesyomyces</taxon>
    </lineage>
</organism>
<dbReference type="PROSITE" id="PS51257">
    <property type="entry name" value="PROKAR_LIPOPROTEIN"/>
    <property type="match status" value="1"/>
</dbReference>
<reference evidence="2 3" key="1">
    <citation type="submission" date="2016-07" db="EMBL/GenBank/DDBJ databases">
        <title>Pervasive Adenine N6-methylation of Active Genes in Fungi.</title>
        <authorList>
            <consortium name="DOE Joint Genome Institute"/>
            <person name="Mondo S.J."/>
            <person name="Dannebaum R.O."/>
            <person name="Kuo R.C."/>
            <person name="Labutti K."/>
            <person name="Haridas S."/>
            <person name="Kuo A."/>
            <person name="Salamov A."/>
            <person name="Ahrendt S.R."/>
            <person name="Lipzen A."/>
            <person name="Sullivan W."/>
            <person name="Andreopoulos W.B."/>
            <person name="Clum A."/>
            <person name="Lindquist E."/>
            <person name="Daum C."/>
            <person name="Ramamoorthy G.K."/>
            <person name="Gryganskyi A."/>
            <person name="Culley D."/>
            <person name="Magnuson J.K."/>
            <person name="James T.Y."/>
            <person name="O'Malley M.A."/>
            <person name="Stajich J.E."/>
            <person name="Spatafora J.W."/>
            <person name="Visel A."/>
            <person name="Grigoriev I.V."/>
        </authorList>
    </citation>
    <scope>NUCLEOTIDE SEQUENCE [LARGE SCALE GENOMIC DNA]</scope>
    <source>
        <strain evidence="2 3">CBS 115471</strain>
    </source>
</reference>
<evidence type="ECO:0000313" key="3">
    <source>
        <dbReference type="Proteomes" id="UP000193144"/>
    </source>
</evidence>
<dbReference type="Proteomes" id="UP000193144">
    <property type="component" value="Unassembled WGS sequence"/>
</dbReference>
<keyword evidence="1" id="KW-0732">Signal</keyword>
<keyword evidence="3" id="KW-1185">Reference proteome</keyword>
<dbReference type="STRING" id="1231657.A0A1Y2A4J4"/>
<evidence type="ECO:0000256" key="1">
    <source>
        <dbReference type="SAM" id="SignalP"/>
    </source>
</evidence>
<accession>A0A1Y2A4J4</accession>
<dbReference type="AlphaFoldDB" id="A0A1Y2A4J4"/>
<feature type="signal peptide" evidence="1">
    <location>
        <begin position="1"/>
        <end position="27"/>
    </location>
</feature>
<name>A0A1Y2A4J4_9PLEO</name>
<dbReference type="EMBL" id="MCFA01000013">
    <property type="protein sequence ID" value="ORY17260.1"/>
    <property type="molecule type" value="Genomic_DNA"/>
</dbReference>
<sequence>MRSAPLSGVAALLSLACILLAVIPVKATTLPVTSSSGQTAMALQYRGTDLADDATWKKAKCKGAKLLEMMRADSKAAGQMFDPPRETAESEFKDFPQELEKWGYDSTLTDADNCDFEYTWGIHAALPPLGISPRTYDEGGDIYCWAVQHKGPSYEVNGKTYQKTGALYNFAADANTGLLIVMQAHSPEHEAPKQKPPVTDLPDLRRASDIIWGQWVQHAGKNANKLRFFVTVTVTNEEALSIVERAIRSLDPGRGPEKYPGVSFSMDADEGKGILGSPNGVGIGYMLVQHKETLGNLEVTKVDTFLSAGYVHLPEPCFLFHIGPAKVDSPKSSAN</sequence>
<protein>
    <submittedName>
        <fullName evidence="2">Uncharacterized protein</fullName>
    </submittedName>
</protein>
<gene>
    <name evidence="2" type="ORF">BCR34DRAFT_51085</name>
</gene>
<comment type="caution">
    <text evidence="2">The sequence shown here is derived from an EMBL/GenBank/DDBJ whole genome shotgun (WGS) entry which is preliminary data.</text>
</comment>
<dbReference type="OrthoDB" id="5337308at2759"/>
<proteinExistence type="predicted"/>
<evidence type="ECO:0000313" key="2">
    <source>
        <dbReference type="EMBL" id="ORY17260.1"/>
    </source>
</evidence>